<gene>
    <name evidence="2" type="ORF">PGTUg99_034025</name>
</gene>
<dbReference type="AlphaFoldDB" id="A0A5B0S721"/>
<dbReference type="Proteomes" id="UP000325313">
    <property type="component" value="Unassembled WGS sequence"/>
</dbReference>
<evidence type="ECO:0000313" key="2">
    <source>
        <dbReference type="EMBL" id="KAA1133976.1"/>
    </source>
</evidence>
<organism evidence="2 3">
    <name type="scientific">Puccinia graminis f. sp. tritici</name>
    <dbReference type="NCBI Taxonomy" id="56615"/>
    <lineage>
        <taxon>Eukaryota</taxon>
        <taxon>Fungi</taxon>
        <taxon>Dikarya</taxon>
        <taxon>Basidiomycota</taxon>
        <taxon>Pucciniomycotina</taxon>
        <taxon>Pucciniomycetes</taxon>
        <taxon>Pucciniales</taxon>
        <taxon>Pucciniaceae</taxon>
        <taxon>Puccinia</taxon>
    </lineage>
</organism>
<proteinExistence type="predicted"/>
<dbReference type="EMBL" id="VDEP01000070">
    <property type="protein sequence ID" value="KAA1133976.1"/>
    <property type="molecule type" value="Genomic_DNA"/>
</dbReference>
<feature type="region of interest" description="Disordered" evidence="1">
    <location>
        <begin position="17"/>
        <end position="37"/>
    </location>
</feature>
<evidence type="ECO:0000313" key="3">
    <source>
        <dbReference type="Proteomes" id="UP000325313"/>
    </source>
</evidence>
<evidence type="ECO:0000256" key="1">
    <source>
        <dbReference type="SAM" id="MobiDB-lite"/>
    </source>
</evidence>
<name>A0A5B0S721_PUCGR</name>
<comment type="caution">
    <text evidence="2">The sequence shown here is derived from an EMBL/GenBank/DDBJ whole genome shotgun (WGS) entry which is preliminary data.</text>
</comment>
<reference evidence="2 3" key="1">
    <citation type="submission" date="2019-05" db="EMBL/GenBank/DDBJ databases">
        <title>Emergence of the Ug99 lineage of the wheat stem rust pathogen through somatic hybridization.</title>
        <authorList>
            <person name="Li F."/>
            <person name="Upadhyaya N.M."/>
            <person name="Sperschneider J."/>
            <person name="Matny O."/>
            <person name="Nguyen-Phuc H."/>
            <person name="Mago R."/>
            <person name="Raley C."/>
            <person name="Miller M.E."/>
            <person name="Silverstein K.A.T."/>
            <person name="Henningsen E."/>
            <person name="Hirsch C.D."/>
            <person name="Visser B."/>
            <person name="Pretorius Z.A."/>
            <person name="Steffenson B.J."/>
            <person name="Schwessinger B."/>
            <person name="Dodds P.N."/>
            <person name="Figueroa M."/>
        </authorList>
    </citation>
    <scope>NUCLEOTIDE SEQUENCE [LARGE SCALE GENOMIC DNA]</scope>
    <source>
        <strain evidence="2 3">Ug99</strain>
    </source>
</reference>
<protein>
    <submittedName>
        <fullName evidence="2">Uncharacterized protein</fullName>
    </submittedName>
</protein>
<accession>A0A5B0S721</accession>
<sequence length="50" mass="5585">MGCEPSRWEGLLPTRGCKTHLVGRNPSNSRTTTNKQPQIALINGRLRQNP</sequence>
<feature type="compositionally biased region" description="Polar residues" evidence="1">
    <location>
        <begin position="25"/>
        <end position="37"/>
    </location>
</feature>